<proteinExistence type="predicted"/>
<feature type="compositionally biased region" description="Basic and acidic residues" evidence="1">
    <location>
        <begin position="37"/>
        <end position="48"/>
    </location>
</feature>
<evidence type="ECO:0000313" key="3">
    <source>
        <dbReference type="Proteomes" id="UP000034680"/>
    </source>
</evidence>
<accession>A0A0G2F986</accession>
<feature type="compositionally biased region" description="Basic and acidic residues" evidence="1">
    <location>
        <begin position="83"/>
        <end position="113"/>
    </location>
</feature>
<reference evidence="2 3" key="2">
    <citation type="submission" date="2015-05" db="EMBL/GenBank/DDBJ databases">
        <authorList>
            <person name="Morales-Cruz A."/>
            <person name="Amrine K.C."/>
            <person name="Cantu D."/>
        </authorList>
    </citation>
    <scope>NUCLEOTIDE SEQUENCE [LARGE SCALE GENOMIC DNA]</scope>
    <source>
        <strain evidence="2">DA912</strain>
    </source>
</reference>
<protein>
    <submittedName>
        <fullName evidence="2">Uncharacterized protein</fullName>
    </submittedName>
</protein>
<sequence length="124" mass="14007">MPSASVKNPNCISQNRQRALRAKARKHTHQIAASARLPDRVARADTRRGARTGLLPTSGPNRPLSSKKARKLEKQMAHAIRRKREEEEKKSQIEMKDAEDKSSKKQLKTERNAAVEALEKMDIS</sequence>
<gene>
    <name evidence="2" type="ORF">UCDDA912_g09303</name>
</gene>
<evidence type="ECO:0000313" key="2">
    <source>
        <dbReference type="EMBL" id="KKY30754.1"/>
    </source>
</evidence>
<feature type="compositionally biased region" description="Basic residues" evidence="1">
    <location>
        <begin position="18"/>
        <end position="29"/>
    </location>
</feature>
<comment type="caution">
    <text evidence="2">The sequence shown here is derived from an EMBL/GenBank/DDBJ whole genome shotgun (WGS) entry which is preliminary data.</text>
</comment>
<name>A0A0G2F986_9PEZI</name>
<dbReference type="EMBL" id="LCUC01000448">
    <property type="protein sequence ID" value="KKY30754.1"/>
    <property type="molecule type" value="Genomic_DNA"/>
</dbReference>
<dbReference type="AlphaFoldDB" id="A0A0G2F986"/>
<reference evidence="2 3" key="1">
    <citation type="submission" date="2015-05" db="EMBL/GenBank/DDBJ databases">
        <title>Distinctive expansion of gene families associated with plant cell wall degradation and secondary metabolism in the genomes of grapevine trunk pathogens.</title>
        <authorList>
            <person name="Lawrence D.P."/>
            <person name="Travadon R."/>
            <person name="Rolshausen P.E."/>
            <person name="Baumgartner K."/>
        </authorList>
    </citation>
    <scope>NUCLEOTIDE SEQUENCE [LARGE SCALE GENOMIC DNA]</scope>
    <source>
        <strain evidence="2">DA912</strain>
    </source>
</reference>
<evidence type="ECO:0000256" key="1">
    <source>
        <dbReference type="SAM" id="MobiDB-lite"/>
    </source>
</evidence>
<feature type="compositionally biased region" description="Polar residues" evidence="1">
    <location>
        <begin position="1"/>
        <end position="17"/>
    </location>
</feature>
<keyword evidence="3" id="KW-1185">Reference proteome</keyword>
<dbReference type="OrthoDB" id="5422107at2759"/>
<feature type="region of interest" description="Disordered" evidence="1">
    <location>
        <begin position="1"/>
        <end position="113"/>
    </location>
</feature>
<dbReference type="Proteomes" id="UP000034680">
    <property type="component" value="Unassembled WGS sequence"/>
</dbReference>
<organism evidence="2 3">
    <name type="scientific">Diaporthe ampelina</name>
    <dbReference type="NCBI Taxonomy" id="1214573"/>
    <lineage>
        <taxon>Eukaryota</taxon>
        <taxon>Fungi</taxon>
        <taxon>Dikarya</taxon>
        <taxon>Ascomycota</taxon>
        <taxon>Pezizomycotina</taxon>
        <taxon>Sordariomycetes</taxon>
        <taxon>Sordariomycetidae</taxon>
        <taxon>Diaporthales</taxon>
        <taxon>Diaporthaceae</taxon>
        <taxon>Diaporthe</taxon>
    </lineage>
</organism>